<keyword evidence="2" id="KW-1185">Reference proteome</keyword>
<dbReference type="EMBL" id="CAAALY010017122">
    <property type="protein sequence ID" value="VEL13231.1"/>
    <property type="molecule type" value="Genomic_DNA"/>
</dbReference>
<protein>
    <submittedName>
        <fullName evidence="1">Uncharacterized protein</fullName>
    </submittedName>
</protein>
<sequence>MLAYVKARKRGNKLPEGNNLIFHFNYQSGRHGDEYPDLIQPDLVFRPEPIPLAQPRIAVPCRPRALRLKVGGADDPLFVPIRPV</sequence>
<reference evidence="1" key="1">
    <citation type="submission" date="2018-11" db="EMBL/GenBank/DDBJ databases">
        <authorList>
            <consortium name="Pathogen Informatics"/>
        </authorList>
    </citation>
    <scope>NUCLEOTIDE SEQUENCE</scope>
</reference>
<accession>A0A3S5A2G9</accession>
<evidence type="ECO:0000313" key="2">
    <source>
        <dbReference type="Proteomes" id="UP000784294"/>
    </source>
</evidence>
<evidence type="ECO:0000313" key="1">
    <source>
        <dbReference type="EMBL" id="VEL13231.1"/>
    </source>
</evidence>
<dbReference type="Proteomes" id="UP000784294">
    <property type="component" value="Unassembled WGS sequence"/>
</dbReference>
<proteinExistence type="predicted"/>
<organism evidence="1 2">
    <name type="scientific">Protopolystoma xenopodis</name>
    <dbReference type="NCBI Taxonomy" id="117903"/>
    <lineage>
        <taxon>Eukaryota</taxon>
        <taxon>Metazoa</taxon>
        <taxon>Spiralia</taxon>
        <taxon>Lophotrochozoa</taxon>
        <taxon>Platyhelminthes</taxon>
        <taxon>Monogenea</taxon>
        <taxon>Polyopisthocotylea</taxon>
        <taxon>Polystomatidea</taxon>
        <taxon>Polystomatidae</taxon>
        <taxon>Protopolystoma</taxon>
    </lineage>
</organism>
<gene>
    <name evidence="1" type="ORF">PXEA_LOCUS6671</name>
</gene>
<name>A0A3S5A2G9_9PLAT</name>
<dbReference type="AlphaFoldDB" id="A0A3S5A2G9"/>
<comment type="caution">
    <text evidence="1">The sequence shown here is derived from an EMBL/GenBank/DDBJ whole genome shotgun (WGS) entry which is preliminary data.</text>
</comment>